<reference evidence="7" key="1">
    <citation type="journal article" date="2021" name="PeerJ">
        <title>Extensive microbial diversity within the chicken gut microbiome revealed by metagenomics and culture.</title>
        <authorList>
            <person name="Gilroy R."/>
            <person name="Ravi A."/>
            <person name="Getino M."/>
            <person name="Pursley I."/>
            <person name="Horton D.L."/>
            <person name="Alikhan N.F."/>
            <person name="Baker D."/>
            <person name="Gharbi K."/>
            <person name="Hall N."/>
            <person name="Watson M."/>
            <person name="Adriaenssens E.M."/>
            <person name="Foster-Nyarko E."/>
            <person name="Jarju S."/>
            <person name="Secka A."/>
            <person name="Antonio M."/>
            <person name="Oren A."/>
            <person name="Chaudhuri R.R."/>
            <person name="La Ragione R."/>
            <person name="Hildebrand F."/>
            <person name="Pallen M.J."/>
        </authorList>
    </citation>
    <scope>NUCLEOTIDE SEQUENCE</scope>
    <source>
        <strain evidence="7">CHK180-15479</strain>
    </source>
</reference>
<reference evidence="7" key="2">
    <citation type="submission" date="2021-04" db="EMBL/GenBank/DDBJ databases">
        <authorList>
            <person name="Gilroy R."/>
        </authorList>
    </citation>
    <scope>NUCLEOTIDE SEQUENCE</scope>
    <source>
        <strain evidence="7">CHK180-15479</strain>
    </source>
</reference>
<evidence type="ECO:0000313" key="8">
    <source>
        <dbReference type="Proteomes" id="UP000823910"/>
    </source>
</evidence>
<dbReference type="GO" id="GO:0008720">
    <property type="term" value="F:D-lactate dehydrogenase (NAD+) activity"/>
    <property type="evidence" value="ECO:0007669"/>
    <property type="project" value="TreeGrafter"/>
</dbReference>
<feature type="domain" description="D-isomer specific 2-hydroxyacid dehydrogenase NAD-binding" evidence="6">
    <location>
        <begin position="109"/>
        <end position="295"/>
    </location>
</feature>
<dbReference type="Gene3D" id="3.40.50.720">
    <property type="entry name" value="NAD(P)-binding Rossmann-like Domain"/>
    <property type="match status" value="2"/>
</dbReference>
<evidence type="ECO:0000256" key="4">
    <source>
        <dbReference type="RuleBase" id="RU003719"/>
    </source>
</evidence>
<dbReference type="InterPro" id="IPR029752">
    <property type="entry name" value="D-isomer_DH_CS1"/>
</dbReference>
<comment type="similarity">
    <text evidence="1 4">Belongs to the D-isomer specific 2-hydroxyacid dehydrogenase family.</text>
</comment>
<name>A0A9D2N133_9FIRM</name>
<dbReference type="InterPro" id="IPR036291">
    <property type="entry name" value="NAD(P)-bd_dom_sf"/>
</dbReference>
<gene>
    <name evidence="7" type="ORF">H9704_13070</name>
</gene>
<evidence type="ECO:0000256" key="3">
    <source>
        <dbReference type="ARBA" id="ARBA00023027"/>
    </source>
</evidence>
<dbReference type="EMBL" id="DWWT01000070">
    <property type="protein sequence ID" value="HJC07053.1"/>
    <property type="molecule type" value="Genomic_DNA"/>
</dbReference>
<dbReference type="InterPro" id="IPR029753">
    <property type="entry name" value="D-isomer_DH_CS"/>
</dbReference>
<sequence>MKIKMYEVREDEKKAIERVAEELGADVSISSNILTPQEAESLRGIDGVSILGRTTVNKELLDGLKKAGVGYVSTRTVGYNHMDVAYAAEVGIRLCNANYPPYGVAEFTIMLMLLALRKYKPAMWRQGVNDYSLSGLQGREIRNMTVGVMGTGKIGRAVIKDLGGFGCRILAYDPYPAEDLKNTVEYVDGDTLLRTSDIITLHIPLMESTRHMINREAIAKMKTGVVIINASRGELTDIEALTEGIETEKIGALAMDVFEDENGIYHESRINDIIRNRKMAYIRQFPNVVLTQHMAFYTDANTDSMVECGIRGIVEMKEKGSCASELHP</sequence>
<proteinExistence type="inferred from homology"/>
<dbReference type="PROSITE" id="PS00671">
    <property type="entry name" value="D_2_HYDROXYACID_DH_3"/>
    <property type="match status" value="1"/>
</dbReference>
<dbReference type="Proteomes" id="UP000823910">
    <property type="component" value="Unassembled WGS sequence"/>
</dbReference>
<dbReference type="CDD" id="cd12185">
    <property type="entry name" value="HGDH_LDH_like"/>
    <property type="match status" value="1"/>
</dbReference>
<dbReference type="AlphaFoldDB" id="A0A9D2N133"/>
<evidence type="ECO:0000259" key="5">
    <source>
        <dbReference type="Pfam" id="PF00389"/>
    </source>
</evidence>
<dbReference type="SUPFAM" id="SSF52283">
    <property type="entry name" value="Formate/glycerate dehydrogenase catalytic domain-like"/>
    <property type="match status" value="1"/>
</dbReference>
<dbReference type="Pfam" id="PF00389">
    <property type="entry name" value="2-Hacid_dh"/>
    <property type="match status" value="1"/>
</dbReference>
<evidence type="ECO:0000313" key="7">
    <source>
        <dbReference type="EMBL" id="HJC07053.1"/>
    </source>
</evidence>
<organism evidence="7 8">
    <name type="scientific">Candidatus Enterocloster excrementipullorum</name>
    <dbReference type="NCBI Taxonomy" id="2838559"/>
    <lineage>
        <taxon>Bacteria</taxon>
        <taxon>Bacillati</taxon>
        <taxon>Bacillota</taxon>
        <taxon>Clostridia</taxon>
        <taxon>Lachnospirales</taxon>
        <taxon>Lachnospiraceae</taxon>
        <taxon>Enterocloster</taxon>
    </lineage>
</organism>
<evidence type="ECO:0000259" key="6">
    <source>
        <dbReference type="Pfam" id="PF02826"/>
    </source>
</evidence>
<dbReference type="InterPro" id="IPR006140">
    <property type="entry name" value="D-isomer_DH_NAD-bd"/>
</dbReference>
<keyword evidence="2 4" id="KW-0560">Oxidoreductase</keyword>
<dbReference type="InterPro" id="IPR058205">
    <property type="entry name" value="D-LDH-like"/>
</dbReference>
<protein>
    <submittedName>
        <fullName evidence="7">Lactate dehydrogenase</fullName>
    </submittedName>
</protein>
<evidence type="ECO:0000256" key="2">
    <source>
        <dbReference type="ARBA" id="ARBA00023002"/>
    </source>
</evidence>
<dbReference type="PROSITE" id="PS00670">
    <property type="entry name" value="D_2_HYDROXYACID_DH_2"/>
    <property type="match status" value="1"/>
</dbReference>
<evidence type="ECO:0000256" key="1">
    <source>
        <dbReference type="ARBA" id="ARBA00005854"/>
    </source>
</evidence>
<dbReference type="SUPFAM" id="SSF51735">
    <property type="entry name" value="NAD(P)-binding Rossmann-fold domains"/>
    <property type="match status" value="1"/>
</dbReference>
<comment type="caution">
    <text evidence="7">The sequence shown here is derived from an EMBL/GenBank/DDBJ whole genome shotgun (WGS) entry which is preliminary data.</text>
</comment>
<dbReference type="PANTHER" id="PTHR43026:SF1">
    <property type="entry name" value="2-HYDROXYACID DEHYDROGENASE HOMOLOG 1-RELATED"/>
    <property type="match status" value="1"/>
</dbReference>
<dbReference type="PANTHER" id="PTHR43026">
    <property type="entry name" value="2-HYDROXYACID DEHYDROGENASE HOMOLOG 1-RELATED"/>
    <property type="match status" value="1"/>
</dbReference>
<dbReference type="GO" id="GO:0051287">
    <property type="term" value="F:NAD binding"/>
    <property type="evidence" value="ECO:0007669"/>
    <property type="project" value="InterPro"/>
</dbReference>
<dbReference type="InterPro" id="IPR006139">
    <property type="entry name" value="D-isomer_2_OHA_DH_cat_dom"/>
</dbReference>
<accession>A0A9D2N133</accession>
<dbReference type="Pfam" id="PF02826">
    <property type="entry name" value="2-Hacid_dh_C"/>
    <property type="match status" value="1"/>
</dbReference>
<feature type="domain" description="D-isomer specific 2-hydroxyacid dehydrogenase catalytic" evidence="5">
    <location>
        <begin position="14"/>
        <end position="325"/>
    </location>
</feature>
<dbReference type="PROSITE" id="PS00065">
    <property type="entry name" value="D_2_HYDROXYACID_DH_1"/>
    <property type="match status" value="1"/>
</dbReference>
<keyword evidence="3" id="KW-0520">NAD</keyword>